<reference evidence="2" key="1">
    <citation type="submission" date="2024-06" db="EMBL/GenBank/DDBJ databases">
        <authorList>
            <person name="Li S."/>
        </authorList>
    </citation>
    <scope>NUCLEOTIDE SEQUENCE</scope>
    <source>
        <strain evidence="2">SR10</strain>
    </source>
</reference>
<dbReference type="GO" id="GO:0016787">
    <property type="term" value="F:hydrolase activity"/>
    <property type="evidence" value="ECO:0007669"/>
    <property type="project" value="UniProtKB-KW"/>
</dbReference>
<dbReference type="PROSITE" id="PS51257">
    <property type="entry name" value="PROKAR_LIPOPROTEIN"/>
    <property type="match status" value="1"/>
</dbReference>
<feature type="domain" description="AB hydrolase-1" evidence="1">
    <location>
        <begin position="78"/>
        <end position="290"/>
    </location>
</feature>
<proteinExistence type="predicted"/>
<accession>A0AAU8MPC7</accession>
<evidence type="ECO:0000259" key="1">
    <source>
        <dbReference type="Pfam" id="PF12697"/>
    </source>
</evidence>
<dbReference type="InterPro" id="IPR029058">
    <property type="entry name" value="AB_hydrolase_fold"/>
</dbReference>
<gene>
    <name evidence="2" type="ORF">ABU614_13550</name>
</gene>
<dbReference type="Gene3D" id="3.40.50.1820">
    <property type="entry name" value="alpha/beta hydrolase"/>
    <property type="match status" value="1"/>
</dbReference>
<protein>
    <submittedName>
        <fullName evidence="2">Alpha/beta fold hydrolase</fullName>
    </submittedName>
</protein>
<evidence type="ECO:0000313" key="2">
    <source>
        <dbReference type="EMBL" id="XCO73421.1"/>
    </source>
</evidence>
<sequence>MKARTIIAALAILGCLAGSGCVSYPDKAYWEVHDARQVGSRSQLMAIEVSEKGAIFHPEQRERMRRWLGDESTREPIVVFVNGWHHDASQDDRNLRDFTGFLGKLESRLDEAGVPVDSVDGLYVGWRGDEYDLRLPAQWLDFPTIWPRKRASTEVGRNGLKEIVAILQELQGRQSARPLVIIGHSLGGSALFQAMRLNLSGPALDGSEYIMLNPAVSELEFEGLQTELKNAFAAQRAALAQAEGTAADTAEYQRQREFLDRDYRKLVVLQAQGDTAVGFLHRLAFKGTPIGFSESRQTHTAQICGIGAPCPETDWRGCQRTVPARVPAGRAGFLITARGADAEECRESTREPVWVIAGRDTVSRSHNDIFNDVQADALAALVVDSIERQARR</sequence>
<dbReference type="AlphaFoldDB" id="A0AAU8MPC7"/>
<dbReference type="Pfam" id="PF12697">
    <property type="entry name" value="Abhydrolase_6"/>
    <property type="match status" value="1"/>
</dbReference>
<name>A0AAU8MPC7_9GAMM</name>
<dbReference type="SUPFAM" id="SSF53474">
    <property type="entry name" value="alpha/beta-Hydrolases"/>
    <property type="match status" value="1"/>
</dbReference>
<dbReference type="InterPro" id="IPR000073">
    <property type="entry name" value="AB_hydrolase_1"/>
</dbReference>
<dbReference type="RefSeq" id="WP_363796415.1">
    <property type="nucleotide sequence ID" value="NZ_CP159925.1"/>
</dbReference>
<keyword evidence="2" id="KW-0378">Hydrolase</keyword>
<dbReference type="EMBL" id="CP159925">
    <property type="protein sequence ID" value="XCO73421.1"/>
    <property type="molecule type" value="Genomic_DNA"/>
</dbReference>
<organism evidence="2">
    <name type="scientific">Lysobacter firmicutimachus</name>
    <dbReference type="NCBI Taxonomy" id="1792846"/>
    <lineage>
        <taxon>Bacteria</taxon>
        <taxon>Pseudomonadati</taxon>
        <taxon>Pseudomonadota</taxon>
        <taxon>Gammaproteobacteria</taxon>
        <taxon>Lysobacterales</taxon>
        <taxon>Lysobacteraceae</taxon>
        <taxon>Lysobacter</taxon>
    </lineage>
</organism>